<proteinExistence type="predicted"/>
<organism evidence="2 3">
    <name type="scientific">Thermococcus gammatolerans (strain DSM 15229 / JCM 11827 / EJ3)</name>
    <dbReference type="NCBI Taxonomy" id="593117"/>
    <lineage>
        <taxon>Archaea</taxon>
        <taxon>Methanobacteriati</taxon>
        <taxon>Methanobacteriota</taxon>
        <taxon>Thermococci</taxon>
        <taxon>Thermococcales</taxon>
        <taxon>Thermococcaceae</taxon>
        <taxon>Thermococcus</taxon>
    </lineage>
</organism>
<evidence type="ECO:0008006" key="4">
    <source>
        <dbReference type="Google" id="ProtNLM"/>
    </source>
</evidence>
<dbReference type="InterPro" id="IPR019235">
    <property type="entry name" value="DUF2178_TM"/>
</dbReference>
<dbReference type="GeneID" id="7988512"/>
<evidence type="ECO:0000313" key="2">
    <source>
        <dbReference type="EMBL" id="ACS33627.1"/>
    </source>
</evidence>
<keyword evidence="1" id="KW-0812">Transmembrane</keyword>
<reference evidence="2 3" key="1">
    <citation type="journal article" date="2007" name="Genome Biol.">
        <title>Genome analysis and genome-wide proteomics of Thermococcus gammatolerans, the most radioresistant organism known amongst the Archaea.</title>
        <authorList>
            <person name="Zivanovic Y."/>
            <person name="Armengaud J."/>
            <person name="Lagorce A."/>
            <person name="Leplat C."/>
            <person name="Guerin P."/>
            <person name="Dutertre M."/>
            <person name="Anthouard V."/>
            <person name="Forterre P."/>
            <person name="Wincker P."/>
            <person name="Confalonieri F."/>
        </authorList>
    </citation>
    <scope>NUCLEOTIDE SEQUENCE [LARGE SCALE GENOMIC DNA]</scope>
    <source>
        <strain evidence="3">DSM 15229 / JCM 11827 / EJ3</strain>
    </source>
</reference>
<protein>
    <recommendedName>
        <fullName evidence="4">DUF2178 domain-containing protein</fullName>
    </recommendedName>
</protein>
<keyword evidence="3" id="KW-1185">Reference proteome</keyword>
<gene>
    <name evidence="2" type="ordered locus">TGAM_1125</name>
</gene>
<dbReference type="RefSeq" id="WP_015858740.1">
    <property type="nucleotide sequence ID" value="NC_012804.1"/>
</dbReference>
<name>C5A5W5_THEGJ</name>
<feature type="transmembrane region" description="Helical" evidence="1">
    <location>
        <begin position="138"/>
        <end position="159"/>
    </location>
</feature>
<keyword evidence="1" id="KW-1133">Transmembrane helix</keyword>
<evidence type="ECO:0000313" key="3">
    <source>
        <dbReference type="Proteomes" id="UP000001488"/>
    </source>
</evidence>
<dbReference type="EMBL" id="CP001398">
    <property type="protein sequence ID" value="ACS33627.1"/>
    <property type="molecule type" value="Genomic_DNA"/>
</dbReference>
<evidence type="ECO:0000256" key="1">
    <source>
        <dbReference type="SAM" id="Phobius"/>
    </source>
</evidence>
<keyword evidence="1" id="KW-0472">Membrane</keyword>
<accession>C5A5W5</accession>
<feature type="transmembrane region" description="Helical" evidence="1">
    <location>
        <begin position="109"/>
        <end position="126"/>
    </location>
</feature>
<dbReference type="KEGG" id="tga:TGAM_1125"/>
<dbReference type="PaxDb" id="593117-TGAM_1125"/>
<dbReference type="Proteomes" id="UP000001488">
    <property type="component" value="Chromosome"/>
</dbReference>
<dbReference type="STRING" id="593117.TGAM_1125"/>
<dbReference type="eggNOG" id="arCOG04440">
    <property type="taxonomic scope" value="Archaea"/>
</dbReference>
<dbReference type="Pfam" id="PF09946">
    <property type="entry name" value="DUF2178"/>
    <property type="match status" value="1"/>
</dbReference>
<dbReference type="AlphaFoldDB" id="C5A5W5"/>
<sequence length="163" mass="18659">MVEAMKEILLNLIVWTLLVILGSALLILASRKSEEPERKRAMIPAYVLVLTMGYFLGWATSSKKLPLAFAVFVSGAVLLWLYYRHLEKKGHVLEDERTLRIEEIASRRTLQVAMIVLAFTTIYLSIAQVEKPELRPAFKLTSGLLAILLLLHWGLINYYSRRM</sequence>
<dbReference type="HOGENOM" id="CLU_145189_0_0_2"/>
<feature type="transmembrane region" description="Helical" evidence="1">
    <location>
        <begin position="12"/>
        <end position="29"/>
    </location>
</feature>
<dbReference type="PATRIC" id="fig|593117.10.peg.1123"/>
<feature type="transmembrane region" description="Helical" evidence="1">
    <location>
        <begin position="41"/>
        <end position="59"/>
    </location>
</feature>
<feature type="transmembrane region" description="Helical" evidence="1">
    <location>
        <begin position="65"/>
        <end position="83"/>
    </location>
</feature>